<dbReference type="GeneID" id="5469857"/>
<dbReference type="RefSeq" id="YP_001426095.1">
    <property type="nucleotide sequence ID" value="NC_008603.1"/>
</dbReference>
<proteinExistence type="predicted"/>
<protein>
    <submittedName>
        <fullName evidence="1">Uncharacterized protein n463L</fullName>
    </submittedName>
</protein>
<dbReference type="KEGG" id="vg:5469857"/>
<accession>A7J7G7</accession>
<sequence length="156" mass="18722">MTLLFFFAWRWSPVSNDRGDQGHINSWLPAMCGKHPHGEQQDTCRDDNTHLKFCHFKIKFNLLFERLMSNKSPWRSAFLYLNAGASETRHDEHLGQHLFTIYRTHINNDDVDIKNNLRFSGWFLTKMFDNFEILDRKMKQVLIEYKLLQQMLKNDK</sequence>
<evidence type="ECO:0000313" key="1">
    <source>
        <dbReference type="EMBL" id="ABT15748.1"/>
    </source>
</evidence>
<dbReference type="EMBL" id="DQ890022">
    <property type="protein sequence ID" value="ABT15748.1"/>
    <property type="molecule type" value="Genomic_DNA"/>
</dbReference>
<gene>
    <name evidence="1" type="primary">n463L</name>
    <name evidence="1" type="ORF">FR483_n463L</name>
</gene>
<reference evidence="1 2" key="1">
    <citation type="journal article" date="2007" name="Virology">
        <title>Sequence and annotation of the 314-kb MT325 and the 321-kb FR483 viruses that infect Chlorella Pbi.</title>
        <authorList>
            <person name="Fitzgerald L.A."/>
            <person name="Graves M.V."/>
            <person name="Li X."/>
            <person name="Feldblyum T."/>
            <person name="Hartigan J."/>
            <person name="Van Etten J.L."/>
        </authorList>
    </citation>
    <scope>NUCLEOTIDE SEQUENCE [LARGE SCALE GENOMIC DNA]</scope>
    <source>
        <strain evidence="1 2">FR483</strain>
    </source>
</reference>
<name>A7J7G7_PBCVF</name>
<dbReference type="Proteomes" id="UP000204095">
    <property type="component" value="Segment"/>
</dbReference>
<organismHost>
    <name type="scientific">Paramecium bursaria</name>
    <dbReference type="NCBI Taxonomy" id="74790"/>
</organismHost>
<organism evidence="1 2">
    <name type="scientific">Paramecium bursaria Chlorella virus FR483</name>
    <name type="common">PBCV-FR483</name>
    <dbReference type="NCBI Taxonomy" id="399781"/>
    <lineage>
        <taxon>Viruses</taxon>
        <taxon>Varidnaviria</taxon>
        <taxon>Bamfordvirae</taxon>
        <taxon>Nucleocytoviricota</taxon>
        <taxon>Megaviricetes</taxon>
        <taxon>Algavirales</taxon>
        <taxon>Phycodnaviridae</taxon>
        <taxon>Chlorovirus</taxon>
        <taxon>Chlorovirus conductrix</taxon>
        <taxon>Paramecium bursaria Chlorella virus A1</taxon>
    </lineage>
</organism>
<evidence type="ECO:0000313" key="2">
    <source>
        <dbReference type="Proteomes" id="UP000204095"/>
    </source>
</evidence>